<dbReference type="InterPro" id="IPR003593">
    <property type="entry name" value="AAA+_ATPase"/>
</dbReference>
<dbReference type="PANTHER" id="PTHR42734">
    <property type="entry name" value="METAL TRANSPORT SYSTEM ATP-BINDING PROTEIN TM_0124-RELATED"/>
    <property type="match status" value="1"/>
</dbReference>
<evidence type="ECO:0000256" key="3">
    <source>
        <dbReference type="ARBA" id="ARBA00022840"/>
    </source>
</evidence>
<name>A3MVY0_PYRCJ</name>
<dbReference type="PROSITE" id="PS50893">
    <property type="entry name" value="ABC_TRANSPORTER_2"/>
    <property type="match status" value="1"/>
</dbReference>
<dbReference type="OrthoDB" id="24644at2157"/>
<dbReference type="KEGG" id="pcl:Pcal_1376"/>
<keyword evidence="3" id="KW-0067">ATP-binding</keyword>
<dbReference type="PROSITE" id="PS00211">
    <property type="entry name" value="ABC_TRANSPORTER_1"/>
    <property type="match status" value="1"/>
</dbReference>
<feature type="domain" description="ABC transporter" evidence="4">
    <location>
        <begin position="8"/>
        <end position="227"/>
    </location>
</feature>
<evidence type="ECO:0000313" key="6">
    <source>
        <dbReference type="Proteomes" id="UP000001431"/>
    </source>
</evidence>
<accession>A3MVY0</accession>
<dbReference type="AlphaFoldDB" id="A3MVY0"/>
<reference evidence="5" key="1">
    <citation type="submission" date="2007-02" db="EMBL/GenBank/DDBJ databases">
        <title>Complete sequence of Pyrobaculum calidifontis JCM 11548.</title>
        <authorList>
            <consortium name="US DOE Joint Genome Institute"/>
            <person name="Copeland A."/>
            <person name="Lucas S."/>
            <person name="Lapidus A."/>
            <person name="Barry K."/>
            <person name="Glavina del Rio T."/>
            <person name="Dalin E."/>
            <person name="Tice H."/>
            <person name="Pitluck S."/>
            <person name="Chain P."/>
            <person name="Malfatti S."/>
            <person name="Shin M."/>
            <person name="Vergez L."/>
            <person name="Schmutz J."/>
            <person name="Larimer F."/>
            <person name="Land M."/>
            <person name="Hauser L."/>
            <person name="Kyrpides N."/>
            <person name="Mikhailova N."/>
            <person name="Cozen A.E."/>
            <person name="Fitz-Gibbon S.T."/>
            <person name="House C.H."/>
            <person name="Saltikov C."/>
            <person name="Lowe T.M."/>
            <person name="Richardson P."/>
        </authorList>
    </citation>
    <scope>NUCLEOTIDE SEQUENCE [LARGE SCALE GENOMIC DNA]</scope>
    <source>
        <strain evidence="5">JCM 11548</strain>
    </source>
</reference>
<organism evidence="5 6">
    <name type="scientific">Pyrobaculum calidifontis (strain DSM 21063 / JCM 11548 / VA1)</name>
    <dbReference type="NCBI Taxonomy" id="410359"/>
    <lineage>
        <taxon>Archaea</taxon>
        <taxon>Thermoproteota</taxon>
        <taxon>Thermoprotei</taxon>
        <taxon>Thermoproteales</taxon>
        <taxon>Thermoproteaceae</taxon>
        <taxon>Pyrobaculum</taxon>
    </lineage>
</organism>
<evidence type="ECO:0000313" key="5">
    <source>
        <dbReference type="EMBL" id="ABO08797.1"/>
    </source>
</evidence>
<dbReference type="HOGENOM" id="CLU_000604_1_11_2"/>
<dbReference type="SMART" id="SM00382">
    <property type="entry name" value="AAA"/>
    <property type="match status" value="1"/>
</dbReference>
<evidence type="ECO:0000256" key="2">
    <source>
        <dbReference type="ARBA" id="ARBA00022741"/>
    </source>
</evidence>
<dbReference type="STRING" id="410359.Pcal_1376"/>
<dbReference type="GeneID" id="4909298"/>
<dbReference type="Proteomes" id="UP000001431">
    <property type="component" value="Chromosome"/>
</dbReference>
<dbReference type="Gene3D" id="3.40.50.300">
    <property type="entry name" value="P-loop containing nucleotide triphosphate hydrolases"/>
    <property type="match status" value="1"/>
</dbReference>
<keyword evidence="1" id="KW-0813">Transport</keyword>
<dbReference type="InterPro" id="IPR017871">
    <property type="entry name" value="ABC_transporter-like_CS"/>
</dbReference>
<gene>
    <name evidence="5" type="ordered locus">Pcal_1376</name>
</gene>
<dbReference type="InterPro" id="IPR027417">
    <property type="entry name" value="P-loop_NTPase"/>
</dbReference>
<dbReference type="InterPro" id="IPR050153">
    <property type="entry name" value="Metal_Ion_Import_ABC"/>
</dbReference>
<dbReference type="Pfam" id="PF00005">
    <property type="entry name" value="ABC_tran"/>
    <property type="match status" value="1"/>
</dbReference>
<dbReference type="SUPFAM" id="SSF52540">
    <property type="entry name" value="P-loop containing nucleoside triphosphate hydrolases"/>
    <property type="match status" value="1"/>
</dbReference>
<dbReference type="EMBL" id="CP000561">
    <property type="protein sequence ID" value="ABO08797.1"/>
    <property type="molecule type" value="Genomic_DNA"/>
</dbReference>
<dbReference type="GO" id="GO:0016887">
    <property type="term" value="F:ATP hydrolysis activity"/>
    <property type="evidence" value="ECO:0007669"/>
    <property type="project" value="InterPro"/>
</dbReference>
<evidence type="ECO:0000259" key="4">
    <source>
        <dbReference type="PROSITE" id="PS50893"/>
    </source>
</evidence>
<protein>
    <submittedName>
        <fullName evidence="5">ABC transporter related protein</fullName>
    </submittedName>
</protein>
<dbReference type="eggNOG" id="arCOG00201">
    <property type="taxonomic scope" value="Archaea"/>
</dbReference>
<dbReference type="InterPro" id="IPR003439">
    <property type="entry name" value="ABC_transporter-like_ATP-bd"/>
</dbReference>
<sequence length="246" mass="26740">MVQVPAVLTVKNLYVYRGGKAVLEDVTFDVGKEFVLVVGPNGAGKTTLFLAVLNLVKYRGEICVEGVCGPERVKRVGYVPQALEVGRDATVWEYVYLPAKFRGIPPEVAKAALEEVGMADLADRPLSALSGGQRQRAAIARALAAGGDILLLDEPLANVDPQGRLELLTLLRELKRGRTILMASHELTLPSDLADKVLLLNRRVVAYGSLDEVLQEEVLSKVYSYVRVAKVGGSYVCVTEDYAHPH</sequence>
<dbReference type="GO" id="GO:0005524">
    <property type="term" value="F:ATP binding"/>
    <property type="evidence" value="ECO:0007669"/>
    <property type="project" value="UniProtKB-KW"/>
</dbReference>
<proteinExistence type="predicted"/>
<dbReference type="RefSeq" id="WP_011850055.1">
    <property type="nucleotide sequence ID" value="NC_009073.1"/>
</dbReference>
<evidence type="ECO:0000256" key="1">
    <source>
        <dbReference type="ARBA" id="ARBA00022448"/>
    </source>
</evidence>
<keyword evidence="2" id="KW-0547">Nucleotide-binding</keyword>
<keyword evidence="6" id="KW-1185">Reference proteome</keyword>